<sequence>MWVVLTGGLAVGAPRGAVVGAVFGFVAAAMGFRISGQECGTGYAGPCGNAIGLAALVFGSMPGVVIGGLVGGIGA</sequence>
<protein>
    <submittedName>
        <fullName evidence="2">Uncharacterized protein</fullName>
    </submittedName>
</protein>
<keyword evidence="1" id="KW-0812">Transmembrane</keyword>
<comment type="caution">
    <text evidence="2">The sequence shown here is derived from an EMBL/GenBank/DDBJ whole genome shotgun (WGS) entry which is preliminary data.</text>
</comment>
<evidence type="ECO:0000313" key="2">
    <source>
        <dbReference type="EMBL" id="GAA0604994.1"/>
    </source>
</evidence>
<evidence type="ECO:0000313" key="3">
    <source>
        <dbReference type="Proteomes" id="UP001501588"/>
    </source>
</evidence>
<keyword evidence="3" id="KW-1185">Reference proteome</keyword>
<proteinExistence type="predicted"/>
<keyword evidence="1" id="KW-0472">Membrane</keyword>
<reference evidence="3" key="1">
    <citation type="journal article" date="2019" name="Int. J. Syst. Evol. Microbiol.">
        <title>The Global Catalogue of Microorganisms (GCM) 10K type strain sequencing project: providing services to taxonomists for standard genome sequencing and annotation.</title>
        <authorList>
            <consortium name="The Broad Institute Genomics Platform"/>
            <consortium name="The Broad Institute Genome Sequencing Center for Infectious Disease"/>
            <person name="Wu L."/>
            <person name="Ma J."/>
        </authorList>
    </citation>
    <scope>NUCLEOTIDE SEQUENCE [LARGE SCALE GENOMIC DNA]</scope>
    <source>
        <strain evidence="3">JCM 9933</strain>
    </source>
</reference>
<dbReference type="Proteomes" id="UP001501588">
    <property type="component" value="Unassembled WGS sequence"/>
</dbReference>
<gene>
    <name evidence="2" type="ORF">GCM10009416_48210</name>
</gene>
<feature type="transmembrane region" description="Helical" evidence="1">
    <location>
        <begin position="50"/>
        <end position="73"/>
    </location>
</feature>
<evidence type="ECO:0000256" key="1">
    <source>
        <dbReference type="SAM" id="Phobius"/>
    </source>
</evidence>
<organism evidence="2 3">
    <name type="scientific">Craurococcus roseus</name>
    <dbReference type="NCBI Taxonomy" id="77585"/>
    <lineage>
        <taxon>Bacteria</taxon>
        <taxon>Pseudomonadati</taxon>
        <taxon>Pseudomonadota</taxon>
        <taxon>Alphaproteobacteria</taxon>
        <taxon>Acetobacterales</taxon>
        <taxon>Acetobacteraceae</taxon>
        <taxon>Craurococcus</taxon>
    </lineage>
</organism>
<accession>A0ABP3R8X2</accession>
<name>A0ABP3R8X2_9PROT</name>
<keyword evidence="1" id="KW-1133">Transmembrane helix</keyword>
<dbReference type="EMBL" id="BAAAFZ010000097">
    <property type="protein sequence ID" value="GAA0604994.1"/>
    <property type="molecule type" value="Genomic_DNA"/>
</dbReference>